<dbReference type="EMBL" id="JADNRY010000042">
    <property type="protein sequence ID" value="KAF9070283.1"/>
    <property type="molecule type" value="Genomic_DNA"/>
</dbReference>
<evidence type="ECO:0000313" key="1">
    <source>
        <dbReference type="EMBL" id="KAF9070283.1"/>
    </source>
</evidence>
<sequence>MSPLPVDNLINKHLIYEFENLDGTPARYEAWYQSEETIVYKIHGGPLKGRSAYQRAFYQKVSGEDEIYMISWIEEMGTTVSVCVNLKEKTVNGFIAFAAGHYKEKEQARGDKRDPQTLERWRKLIDIENQPVHRIPKPVFGRIIEIHEGAGELTARTSNDPYF</sequence>
<gene>
    <name evidence="1" type="ORF">BDP27DRAFT_1420163</name>
</gene>
<accession>A0A9P5PUM1</accession>
<keyword evidence="2" id="KW-1185">Reference proteome</keyword>
<proteinExistence type="predicted"/>
<dbReference type="PANTHER" id="PTHR40087:SF1">
    <property type="entry name" value="PHENOLIC ACID DECARBOXYLASE PADC"/>
    <property type="match status" value="1"/>
</dbReference>
<dbReference type="PANTHER" id="PTHR40087">
    <property type="entry name" value="PHENOLIC ACID DECARBOXYLASE PADC"/>
    <property type="match status" value="1"/>
</dbReference>
<dbReference type="OrthoDB" id="4415004at2759"/>
<dbReference type="Proteomes" id="UP000772434">
    <property type="component" value="Unassembled WGS sequence"/>
</dbReference>
<protein>
    <submittedName>
        <fullName evidence="1">Calycin-like protein</fullName>
    </submittedName>
</protein>
<dbReference type="GO" id="GO:0016831">
    <property type="term" value="F:carboxy-lyase activity"/>
    <property type="evidence" value="ECO:0007669"/>
    <property type="project" value="InterPro"/>
</dbReference>
<dbReference type="InterPro" id="IPR008729">
    <property type="entry name" value="PA_de_COase"/>
</dbReference>
<dbReference type="Pfam" id="PF05870">
    <property type="entry name" value="PA_decarbox"/>
    <property type="match status" value="1"/>
</dbReference>
<comment type="caution">
    <text evidence="1">The sequence shown here is derived from an EMBL/GenBank/DDBJ whole genome shotgun (WGS) entry which is preliminary data.</text>
</comment>
<dbReference type="SUPFAM" id="SSF50814">
    <property type="entry name" value="Lipocalins"/>
    <property type="match status" value="1"/>
</dbReference>
<name>A0A9P5PUM1_9AGAR</name>
<dbReference type="InterPro" id="IPR012674">
    <property type="entry name" value="Calycin"/>
</dbReference>
<reference evidence="1" key="1">
    <citation type="submission" date="2020-11" db="EMBL/GenBank/DDBJ databases">
        <authorList>
            <consortium name="DOE Joint Genome Institute"/>
            <person name="Ahrendt S."/>
            <person name="Riley R."/>
            <person name="Andreopoulos W."/>
            <person name="Labutti K."/>
            <person name="Pangilinan J."/>
            <person name="Ruiz-Duenas F.J."/>
            <person name="Barrasa J.M."/>
            <person name="Sanchez-Garcia M."/>
            <person name="Camarero S."/>
            <person name="Miyauchi S."/>
            <person name="Serrano A."/>
            <person name="Linde D."/>
            <person name="Babiker R."/>
            <person name="Drula E."/>
            <person name="Ayuso-Fernandez I."/>
            <person name="Pacheco R."/>
            <person name="Padilla G."/>
            <person name="Ferreira P."/>
            <person name="Barriuso J."/>
            <person name="Kellner H."/>
            <person name="Castanera R."/>
            <person name="Alfaro M."/>
            <person name="Ramirez L."/>
            <person name="Pisabarro A.G."/>
            <person name="Kuo A."/>
            <person name="Tritt A."/>
            <person name="Lipzen A."/>
            <person name="He G."/>
            <person name="Yan M."/>
            <person name="Ng V."/>
            <person name="Cullen D."/>
            <person name="Martin F."/>
            <person name="Rosso M.-N."/>
            <person name="Henrissat B."/>
            <person name="Hibbett D."/>
            <person name="Martinez A.T."/>
            <person name="Grigoriev I.V."/>
        </authorList>
    </citation>
    <scope>NUCLEOTIDE SEQUENCE</scope>
    <source>
        <strain evidence="1">AH 40177</strain>
    </source>
</reference>
<dbReference type="Gene3D" id="2.40.128.20">
    <property type="match status" value="1"/>
</dbReference>
<evidence type="ECO:0000313" key="2">
    <source>
        <dbReference type="Proteomes" id="UP000772434"/>
    </source>
</evidence>
<organism evidence="1 2">
    <name type="scientific">Rhodocollybia butyracea</name>
    <dbReference type="NCBI Taxonomy" id="206335"/>
    <lineage>
        <taxon>Eukaryota</taxon>
        <taxon>Fungi</taxon>
        <taxon>Dikarya</taxon>
        <taxon>Basidiomycota</taxon>
        <taxon>Agaricomycotina</taxon>
        <taxon>Agaricomycetes</taxon>
        <taxon>Agaricomycetidae</taxon>
        <taxon>Agaricales</taxon>
        <taxon>Marasmiineae</taxon>
        <taxon>Omphalotaceae</taxon>
        <taxon>Rhodocollybia</taxon>
    </lineage>
</organism>
<dbReference type="AlphaFoldDB" id="A0A9P5PUM1"/>